<organism evidence="1 2">
    <name type="scientific">Pantoea conspicua</name>
    <dbReference type="NCBI Taxonomy" id="472705"/>
    <lineage>
        <taxon>Bacteria</taxon>
        <taxon>Pseudomonadati</taxon>
        <taxon>Pseudomonadota</taxon>
        <taxon>Gammaproteobacteria</taxon>
        <taxon>Enterobacterales</taxon>
        <taxon>Erwiniaceae</taxon>
        <taxon>Pantoea</taxon>
    </lineage>
</organism>
<dbReference type="AlphaFoldDB" id="A0A1X1C200"/>
<sequence>MKAQNLKTACIKTLSKSELYDQREFNGVTALKNILGDENRVIETTFILRGSNVSCNASVTWYDARESHETRSEFRLYYESNPITELAVPGDNIVIGFDKKNIFTCILFKTNDEEHQGLIEQWTQIY</sequence>
<dbReference type="Proteomes" id="UP000193933">
    <property type="component" value="Unassembled WGS sequence"/>
</dbReference>
<proteinExistence type="predicted"/>
<gene>
    <name evidence="1" type="ORF">HA41_01005</name>
</gene>
<dbReference type="RefSeq" id="WP_094119198.1">
    <property type="nucleotide sequence ID" value="NZ_MLFN01000002.1"/>
</dbReference>
<dbReference type="EMBL" id="MLFN01000002">
    <property type="protein sequence ID" value="ORM55660.1"/>
    <property type="molecule type" value="Genomic_DNA"/>
</dbReference>
<evidence type="ECO:0008006" key="3">
    <source>
        <dbReference type="Google" id="ProtNLM"/>
    </source>
</evidence>
<dbReference type="OrthoDB" id="9797574at2"/>
<reference evidence="1 2" key="1">
    <citation type="journal article" date="2017" name="Antonie Van Leeuwenhoek">
        <title>Phylogenomic resolution of the bacterial genus Pantoea and its relationship with Erwinia and Tatumella.</title>
        <authorList>
            <person name="Palmer M."/>
            <person name="Steenkamp E.T."/>
            <person name="Coetzee M.P."/>
            <person name="Chan W.Y."/>
            <person name="van Zyl E."/>
            <person name="De Maayer P."/>
            <person name="Coutinho T.A."/>
            <person name="Blom J."/>
            <person name="Smits T.H."/>
            <person name="Duffy B."/>
            <person name="Venter S.N."/>
        </authorList>
    </citation>
    <scope>NUCLEOTIDE SEQUENCE [LARGE SCALE GENOMIC DNA]</scope>
    <source>
        <strain evidence="1 2">LMG 24534</strain>
    </source>
</reference>
<keyword evidence="2" id="KW-1185">Reference proteome</keyword>
<protein>
    <recommendedName>
        <fullName evidence="3">Type II restriction endonuclease</fullName>
    </recommendedName>
</protein>
<evidence type="ECO:0000313" key="1">
    <source>
        <dbReference type="EMBL" id="ORM55660.1"/>
    </source>
</evidence>
<comment type="caution">
    <text evidence="1">The sequence shown here is derived from an EMBL/GenBank/DDBJ whole genome shotgun (WGS) entry which is preliminary data.</text>
</comment>
<name>A0A1X1C200_9GAMM</name>
<evidence type="ECO:0000313" key="2">
    <source>
        <dbReference type="Proteomes" id="UP000193933"/>
    </source>
</evidence>
<accession>A0A1X1C200</accession>